<accession>A0A9J7YXH9</accession>
<protein>
    <recommendedName>
        <fullName evidence="3">Transposase Tc1-like domain-containing protein</fullName>
    </recommendedName>
</protein>
<evidence type="ECO:0000313" key="2">
    <source>
        <dbReference type="Proteomes" id="UP001108240"/>
    </source>
</evidence>
<organism evidence="1 2">
    <name type="scientific">Cyprinus carpio carpio</name>
    <dbReference type="NCBI Taxonomy" id="630221"/>
    <lineage>
        <taxon>Eukaryota</taxon>
        <taxon>Metazoa</taxon>
        <taxon>Chordata</taxon>
        <taxon>Craniata</taxon>
        <taxon>Vertebrata</taxon>
        <taxon>Euteleostomi</taxon>
        <taxon>Actinopterygii</taxon>
        <taxon>Neopterygii</taxon>
        <taxon>Teleostei</taxon>
        <taxon>Ostariophysi</taxon>
        <taxon>Cypriniformes</taxon>
        <taxon>Cyprinidae</taxon>
        <taxon>Cyprininae</taxon>
        <taxon>Cyprinus</taxon>
    </lineage>
</organism>
<dbReference type="AlphaFoldDB" id="A0A9J7YXH9"/>
<dbReference type="GeneTree" id="ENSGT00940000168711"/>
<evidence type="ECO:0000313" key="1">
    <source>
        <dbReference type="Ensembl" id="ENSCCRP00000123303.1"/>
    </source>
</evidence>
<dbReference type="Proteomes" id="UP001108240">
    <property type="component" value="Unplaced"/>
</dbReference>
<dbReference type="Ensembl" id="ENSCCRT00000143005.1">
    <property type="protein sequence ID" value="ENSCCRP00000123303.1"/>
    <property type="gene ID" value="ENSCCRG00000074510.1"/>
</dbReference>
<name>A0A9J7YXH9_CYPCA</name>
<reference evidence="1" key="1">
    <citation type="submission" date="2025-08" db="UniProtKB">
        <authorList>
            <consortium name="Ensembl"/>
        </authorList>
    </citation>
    <scope>IDENTIFICATION</scope>
</reference>
<dbReference type="SUPFAM" id="SSF46689">
    <property type="entry name" value="Homeodomain-like"/>
    <property type="match status" value="1"/>
</dbReference>
<evidence type="ECO:0008006" key="3">
    <source>
        <dbReference type="Google" id="ProtNLM"/>
    </source>
</evidence>
<reference evidence="1" key="2">
    <citation type="submission" date="2025-09" db="UniProtKB">
        <authorList>
            <consortium name="Ensembl"/>
        </authorList>
    </citation>
    <scope>IDENTIFICATION</scope>
</reference>
<keyword evidence="2" id="KW-1185">Reference proteome</keyword>
<sequence length="126" mass="14423">MPQMSQVLRERAVGMLTAGTRAVARELSVHFSTISHLQRRFKEFGSTSNWPHNRRPCVTTPAQDLHIQHLHLQDRLRPATRTAAATISLHNQRISAQTVRNRLREAHLHARRLHQGLDLTAVCCRN</sequence>
<proteinExistence type="predicted"/>
<dbReference type="InterPro" id="IPR009057">
    <property type="entry name" value="Homeodomain-like_sf"/>
</dbReference>